<keyword evidence="2" id="KW-0677">Repeat</keyword>
<dbReference type="Pfam" id="PF12895">
    <property type="entry name" value="ANAPC3"/>
    <property type="match status" value="1"/>
</dbReference>
<evidence type="ECO:0000256" key="3">
    <source>
        <dbReference type="ARBA" id="ARBA00022776"/>
    </source>
</evidence>
<dbReference type="GO" id="GO:0031145">
    <property type="term" value="P:anaphase-promoting complex-dependent catabolic process"/>
    <property type="evidence" value="ECO:0007669"/>
    <property type="project" value="TreeGrafter"/>
</dbReference>
<organism evidence="7 8">
    <name type="scientific">Jimgerdemannia flammicorona</name>
    <dbReference type="NCBI Taxonomy" id="994334"/>
    <lineage>
        <taxon>Eukaryota</taxon>
        <taxon>Fungi</taxon>
        <taxon>Fungi incertae sedis</taxon>
        <taxon>Mucoromycota</taxon>
        <taxon>Mucoromycotina</taxon>
        <taxon>Endogonomycetes</taxon>
        <taxon>Endogonales</taxon>
        <taxon>Endogonaceae</taxon>
        <taxon>Jimgerdemannia</taxon>
    </lineage>
</organism>
<evidence type="ECO:0000256" key="6">
    <source>
        <dbReference type="ARBA" id="ARBA00023306"/>
    </source>
</evidence>
<gene>
    <name evidence="7" type="ORF">BC936DRAFT_140686</name>
</gene>
<protein>
    <submittedName>
        <fullName evidence="7">Anaphase-promoting complex, cyclosome, subunit 3-domain-containing protein</fullName>
    </submittedName>
</protein>
<dbReference type="InterPro" id="IPR013105">
    <property type="entry name" value="TPR_2"/>
</dbReference>
<keyword evidence="3" id="KW-0498">Mitosis</keyword>
<keyword evidence="8" id="KW-1185">Reference proteome</keyword>
<evidence type="ECO:0000313" key="7">
    <source>
        <dbReference type="EMBL" id="RUP01168.1"/>
    </source>
</evidence>
<dbReference type="GO" id="GO:0005680">
    <property type="term" value="C:anaphase-promoting complex"/>
    <property type="evidence" value="ECO:0007669"/>
    <property type="project" value="UniProtKB-ARBA"/>
</dbReference>
<dbReference type="Pfam" id="PF07719">
    <property type="entry name" value="TPR_2"/>
    <property type="match status" value="1"/>
</dbReference>
<dbReference type="EMBL" id="RBNI01017603">
    <property type="protein sequence ID" value="RUP01168.1"/>
    <property type="molecule type" value="Genomic_DNA"/>
</dbReference>
<evidence type="ECO:0000256" key="4">
    <source>
        <dbReference type="ARBA" id="ARBA00022786"/>
    </source>
</evidence>
<reference evidence="7 8" key="1">
    <citation type="journal article" date="2018" name="New Phytol.">
        <title>Phylogenomics of Endogonaceae and evolution of mycorrhizas within Mucoromycota.</title>
        <authorList>
            <person name="Chang Y."/>
            <person name="Desiro A."/>
            <person name="Na H."/>
            <person name="Sandor L."/>
            <person name="Lipzen A."/>
            <person name="Clum A."/>
            <person name="Barry K."/>
            <person name="Grigoriev I.V."/>
            <person name="Martin F.M."/>
            <person name="Stajich J.E."/>
            <person name="Smith M.E."/>
            <person name="Bonito G."/>
            <person name="Spatafora J.W."/>
        </authorList>
    </citation>
    <scope>NUCLEOTIDE SEQUENCE [LARGE SCALE GENOMIC DNA]</scope>
    <source>
        <strain evidence="7 8">GMNB39</strain>
    </source>
</reference>
<accession>A0A433AF73</accession>
<evidence type="ECO:0000313" key="8">
    <source>
        <dbReference type="Proteomes" id="UP000268093"/>
    </source>
</evidence>
<dbReference type="InterPro" id="IPR019734">
    <property type="entry name" value="TPR_rpt"/>
</dbReference>
<evidence type="ECO:0000256" key="1">
    <source>
        <dbReference type="ARBA" id="ARBA00022618"/>
    </source>
</evidence>
<sequence>MPRNKRPPTGNSANPTATPTKFRIREYAQGSFSAASSSELTPNNVHNVSGASSTLGLTPNLGMGSASGSNPFQSPGMPTTSTPLSAIIIATPNRADRMRLWRHDALQQHLYETAAFWGDKVVALTGMWLYLYARWAQFLIILILNARCARGDPNDVFWLAQVHFQTGQYTRAEKLLLHKKLLDSSVACRELAAQCKQIKLEKWQEALEILGEDNPFAKHGWRLASQEYGWRHQGSPCKSAYLPFFYLYFELDPHCTSLYLLEYCRSISTQLEASMCYLRGLVYSKQNNVERAKACYKEALILDIKCFAVCIAESQKQDVLVPYVR</sequence>
<dbReference type="GO" id="GO:0005737">
    <property type="term" value="C:cytoplasm"/>
    <property type="evidence" value="ECO:0007669"/>
    <property type="project" value="TreeGrafter"/>
</dbReference>
<dbReference type="Proteomes" id="UP000268093">
    <property type="component" value="Unassembled WGS sequence"/>
</dbReference>
<dbReference type="Gene3D" id="1.25.40.10">
    <property type="entry name" value="Tetratricopeptide repeat domain"/>
    <property type="match status" value="1"/>
</dbReference>
<proteinExistence type="predicted"/>
<dbReference type="PANTHER" id="PTHR12558">
    <property type="entry name" value="CELL DIVISION CYCLE 16,23,27"/>
    <property type="match status" value="1"/>
</dbReference>
<dbReference type="SMART" id="SM00028">
    <property type="entry name" value="TPR"/>
    <property type="match status" value="1"/>
</dbReference>
<name>A0A433AF73_9FUNG</name>
<keyword evidence="6" id="KW-0131">Cell cycle</keyword>
<dbReference type="AlphaFoldDB" id="A0A433AF73"/>
<keyword evidence="4" id="KW-0833">Ubl conjugation pathway</keyword>
<dbReference type="OrthoDB" id="10006270at2759"/>
<comment type="caution">
    <text evidence="7">The sequence shown here is derived from an EMBL/GenBank/DDBJ whole genome shotgun (WGS) entry which is preliminary data.</text>
</comment>
<evidence type="ECO:0000256" key="5">
    <source>
        <dbReference type="ARBA" id="ARBA00022803"/>
    </source>
</evidence>
<dbReference type="InterPro" id="IPR011990">
    <property type="entry name" value="TPR-like_helical_dom_sf"/>
</dbReference>
<evidence type="ECO:0000256" key="2">
    <source>
        <dbReference type="ARBA" id="ARBA00022737"/>
    </source>
</evidence>
<keyword evidence="1" id="KW-0132">Cell division</keyword>
<dbReference type="GO" id="GO:0051301">
    <property type="term" value="P:cell division"/>
    <property type="evidence" value="ECO:0007669"/>
    <property type="project" value="UniProtKB-KW"/>
</dbReference>
<dbReference type="GO" id="GO:0045842">
    <property type="term" value="P:positive regulation of mitotic metaphase/anaphase transition"/>
    <property type="evidence" value="ECO:0007669"/>
    <property type="project" value="TreeGrafter"/>
</dbReference>
<keyword evidence="5" id="KW-0802">TPR repeat</keyword>
<dbReference type="GO" id="GO:0016567">
    <property type="term" value="P:protein ubiquitination"/>
    <property type="evidence" value="ECO:0007669"/>
    <property type="project" value="TreeGrafter"/>
</dbReference>
<dbReference type="PANTHER" id="PTHR12558:SF9">
    <property type="entry name" value="CELL DIVISION CYCLE PROTEIN 16 HOMOLOG"/>
    <property type="match status" value="1"/>
</dbReference>